<keyword evidence="3" id="KW-1185">Reference proteome</keyword>
<sequence>MLEDLLEKKVIELLECKPPEEMNRVNDPKFYKYHRIVSHPVEKCFVLKELIMNLARQGRIELDVDEIADANVATIVFGSFDPVLLPTLSKRLEFQSTRGIHQVTDPCTEEVAGKLNNQGGDGFIGDSSFDDNEGWTLFTRQKHRTKRIPQRQNTQSKREW</sequence>
<protein>
    <recommendedName>
        <fullName evidence="4">Retrotransposon gag protein</fullName>
    </recommendedName>
</protein>
<evidence type="ECO:0000313" key="2">
    <source>
        <dbReference type="EMBL" id="KAI5312468.1"/>
    </source>
</evidence>
<dbReference type="Proteomes" id="UP001054821">
    <property type="component" value="Chromosome 8"/>
</dbReference>
<name>A0AAD4UTL9_PRUDU</name>
<gene>
    <name evidence="2" type="ORF">L3X38_041641</name>
</gene>
<dbReference type="EMBL" id="JAJFAZ020000008">
    <property type="protein sequence ID" value="KAI5312468.1"/>
    <property type="molecule type" value="Genomic_DNA"/>
</dbReference>
<proteinExistence type="predicted"/>
<dbReference type="AlphaFoldDB" id="A0AAD4UTL9"/>
<evidence type="ECO:0008006" key="4">
    <source>
        <dbReference type="Google" id="ProtNLM"/>
    </source>
</evidence>
<evidence type="ECO:0000313" key="3">
    <source>
        <dbReference type="Proteomes" id="UP001054821"/>
    </source>
</evidence>
<organism evidence="2 3">
    <name type="scientific">Prunus dulcis</name>
    <name type="common">Almond</name>
    <name type="synonym">Amygdalus dulcis</name>
    <dbReference type="NCBI Taxonomy" id="3755"/>
    <lineage>
        <taxon>Eukaryota</taxon>
        <taxon>Viridiplantae</taxon>
        <taxon>Streptophyta</taxon>
        <taxon>Embryophyta</taxon>
        <taxon>Tracheophyta</taxon>
        <taxon>Spermatophyta</taxon>
        <taxon>Magnoliopsida</taxon>
        <taxon>eudicotyledons</taxon>
        <taxon>Gunneridae</taxon>
        <taxon>Pentapetalae</taxon>
        <taxon>rosids</taxon>
        <taxon>fabids</taxon>
        <taxon>Rosales</taxon>
        <taxon>Rosaceae</taxon>
        <taxon>Amygdaloideae</taxon>
        <taxon>Amygdaleae</taxon>
        <taxon>Prunus</taxon>
    </lineage>
</organism>
<feature type="compositionally biased region" description="Basic residues" evidence="1">
    <location>
        <begin position="140"/>
        <end position="149"/>
    </location>
</feature>
<reference evidence="2 3" key="1">
    <citation type="journal article" date="2022" name="G3 (Bethesda)">
        <title>Whole-genome sequence and methylome profiling of the almond [Prunus dulcis (Mill.) D.A. Webb] cultivar 'Nonpareil'.</title>
        <authorList>
            <person name="D'Amico-Willman K.M."/>
            <person name="Ouma W.Z."/>
            <person name="Meulia T."/>
            <person name="Sideli G.M."/>
            <person name="Gradziel T.M."/>
            <person name="Fresnedo-Ramirez J."/>
        </authorList>
    </citation>
    <scope>NUCLEOTIDE SEQUENCE [LARGE SCALE GENOMIC DNA]</scope>
    <source>
        <strain evidence="2">Clone GOH B32 T37-40</strain>
    </source>
</reference>
<feature type="compositionally biased region" description="Polar residues" evidence="1">
    <location>
        <begin position="150"/>
        <end position="160"/>
    </location>
</feature>
<accession>A0AAD4UTL9</accession>
<evidence type="ECO:0000256" key="1">
    <source>
        <dbReference type="SAM" id="MobiDB-lite"/>
    </source>
</evidence>
<comment type="caution">
    <text evidence="2">The sequence shown here is derived from an EMBL/GenBank/DDBJ whole genome shotgun (WGS) entry which is preliminary data.</text>
</comment>
<feature type="region of interest" description="Disordered" evidence="1">
    <location>
        <begin position="140"/>
        <end position="160"/>
    </location>
</feature>